<dbReference type="Gene3D" id="3.10.20.90">
    <property type="entry name" value="Phosphatidylinositol 3-kinase Catalytic Subunit, Chain A, domain 1"/>
    <property type="match status" value="1"/>
</dbReference>
<keyword evidence="1 6" id="KW-0547">Nucleotide-binding</keyword>
<evidence type="ECO:0000256" key="6">
    <source>
        <dbReference type="PROSITE-ProRule" id="PRU00782"/>
    </source>
</evidence>
<dbReference type="Gene3D" id="1.10.10.820">
    <property type="match status" value="1"/>
</dbReference>
<dbReference type="PROSITE" id="PS50096">
    <property type="entry name" value="IQ"/>
    <property type="match status" value="1"/>
</dbReference>
<feature type="region of interest" description="Actin-binding" evidence="6">
    <location>
        <begin position="615"/>
        <end position="637"/>
    </location>
</feature>
<evidence type="ECO:0000259" key="8">
    <source>
        <dbReference type="PROSITE" id="PS50003"/>
    </source>
</evidence>
<feature type="compositionally biased region" description="Low complexity" evidence="7">
    <location>
        <begin position="817"/>
        <end position="833"/>
    </location>
</feature>
<dbReference type="FunFam" id="1.10.10.820:FF:000001">
    <property type="entry name" value="Myosin heavy chain"/>
    <property type="match status" value="1"/>
</dbReference>
<feature type="region of interest" description="Disordered" evidence="7">
    <location>
        <begin position="765"/>
        <end position="800"/>
    </location>
</feature>
<dbReference type="Pfam" id="PF00063">
    <property type="entry name" value="Myosin_head"/>
    <property type="match status" value="1"/>
</dbReference>
<evidence type="ECO:0000256" key="7">
    <source>
        <dbReference type="SAM" id="MobiDB-lite"/>
    </source>
</evidence>
<reference evidence="11 12" key="1">
    <citation type="journal article" date="2015" name="Genome Biol. Evol.">
        <title>Comparative Genomics of a Bacterivorous Green Alga Reveals Evolutionary Causalities and Consequences of Phago-Mixotrophic Mode of Nutrition.</title>
        <authorList>
            <person name="Burns J.A."/>
            <person name="Paasch A."/>
            <person name="Narechania A."/>
            <person name="Kim E."/>
        </authorList>
    </citation>
    <scope>NUCLEOTIDE SEQUENCE [LARGE SCALE GENOMIC DNA]</scope>
    <source>
        <strain evidence="11 12">PLY_AMNH</strain>
    </source>
</reference>
<feature type="region of interest" description="Disordered" evidence="7">
    <location>
        <begin position="817"/>
        <end position="861"/>
    </location>
</feature>
<comment type="caution">
    <text evidence="11">The sequence shown here is derived from an EMBL/GenBank/DDBJ whole genome shotgun (WGS) entry which is preliminary data.</text>
</comment>
<evidence type="ECO:0000256" key="4">
    <source>
        <dbReference type="ARBA" id="ARBA00023175"/>
    </source>
</evidence>
<dbReference type="Gene3D" id="1.20.120.720">
    <property type="entry name" value="Myosin VI head, motor domain, U50 subdomain"/>
    <property type="match status" value="1"/>
</dbReference>
<dbReference type="InterPro" id="IPR001609">
    <property type="entry name" value="Myosin_head_motor_dom-like"/>
</dbReference>
<name>A0AAE0CF28_9CHLO</name>
<feature type="compositionally biased region" description="Low complexity" evidence="7">
    <location>
        <begin position="788"/>
        <end position="800"/>
    </location>
</feature>
<proteinExistence type="inferred from homology"/>
<dbReference type="SUPFAM" id="SSF47031">
    <property type="entry name" value="Second domain of FERM"/>
    <property type="match status" value="1"/>
</dbReference>
<dbReference type="SMART" id="SM00233">
    <property type="entry name" value="PH"/>
    <property type="match status" value="1"/>
</dbReference>
<dbReference type="InterPro" id="IPR011993">
    <property type="entry name" value="PH-like_dom_sf"/>
</dbReference>
<keyword evidence="2 6" id="KW-0067">ATP-binding</keyword>
<dbReference type="InterPro" id="IPR001849">
    <property type="entry name" value="PH_domain"/>
</dbReference>
<accession>A0AAE0CF28</accession>
<dbReference type="Pfam" id="PF00169">
    <property type="entry name" value="PH"/>
    <property type="match status" value="1"/>
</dbReference>
<dbReference type="GO" id="GO:0003779">
    <property type="term" value="F:actin binding"/>
    <property type="evidence" value="ECO:0007669"/>
    <property type="project" value="UniProtKB-KW"/>
</dbReference>
<feature type="domain" description="PH" evidence="8">
    <location>
        <begin position="885"/>
        <end position="997"/>
    </location>
</feature>
<dbReference type="Gene3D" id="3.40.850.10">
    <property type="entry name" value="Kinesin motor domain"/>
    <property type="match status" value="1"/>
</dbReference>
<dbReference type="PROSITE" id="PS50057">
    <property type="entry name" value="FERM_3"/>
    <property type="match status" value="1"/>
</dbReference>
<dbReference type="InterPro" id="IPR027417">
    <property type="entry name" value="P-loop_NTPase"/>
</dbReference>
<dbReference type="Gene3D" id="1.20.5.4820">
    <property type="match status" value="1"/>
</dbReference>
<dbReference type="GO" id="GO:0016459">
    <property type="term" value="C:myosin complex"/>
    <property type="evidence" value="ECO:0007669"/>
    <property type="project" value="UniProtKB-KW"/>
</dbReference>
<dbReference type="CDD" id="cd00124">
    <property type="entry name" value="MYSc"/>
    <property type="match status" value="1"/>
</dbReference>
<dbReference type="Gene3D" id="1.20.58.530">
    <property type="match status" value="1"/>
</dbReference>
<dbReference type="InterPro" id="IPR000299">
    <property type="entry name" value="FERM_domain"/>
</dbReference>
<dbReference type="InterPro" id="IPR035963">
    <property type="entry name" value="FERM_2"/>
</dbReference>
<dbReference type="Pfam" id="PF00373">
    <property type="entry name" value="FERM_M"/>
    <property type="match status" value="1"/>
</dbReference>
<dbReference type="Pfam" id="PF02174">
    <property type="entry name" value="IRS"/>
    <property type="match status" value="1"/>
</dbReference>
<dbReference type="CDD" id="cd14473">
    <property type="entry name" value="FERM_B-lobe"/>
    <property type="match status" value="1"/>
</dbReference>
<dbReference type="SUPFAM" id="SSF52540">
    <property type="entry name" value="P-loop containing nucleoside triphosphate hydrolases"/>
    <property type="match status" value="1"/>
</dbReference>
<evidence type="ECO:0000256" key="1">
    <source>
        <dbReference type="ARBA" id="ARBA00022741"/>
    </source>
</evidence>
<feature type="compositionally biased region" description="Basic and acidic residues" evidence="7">
    <location>
        <begin position="765"/>
        <end position="786"/>
    </location>
</feature>
<comment type="similarity">
    <text evidence="6">Belongs to the TRAFAC class myosin-kinesin ATPase superfamily. Myosin family.</text>
</comment>
<evidence type="ECO:0000256" key="2">
    <source>
        <dbReference type="ARBA" id="ARBA00022840"/>
    </source>
</evidence>
<evidence type="ECO:0000259" key="10">
    <source>
        <dbReference type="PROSITE" id="PS51456"/>
    </source>
</evidence>
<feature type="binding site" evidence="6">
    <location>
        <begin position="152"/>
        <end position="159"/>
    </location>
    <ligand>
        <name>ATP</name>
        <dbReference type="ChEBI" id="CHEBI:30616"/>
    </ligand>
</feature>
<dbReference type="Proteomes" id="UP001190700">
    <property type="component" value="Unassembled WGS sequence"/>
</dbReference>
<dbReference type="GO" id="GO:0030048">
    <property type="term" value="P:actin filament-based movement"/>
    <property type="evidence" value="ECO:0007669"/>
    <property type="project" value="UniProtKB-ARBA"/>
</dbReference>
<dbReference type="InterPro" id="IPR036961">
    <property type="entry name" value="Kinesin_motor_dom_sf"/>
</dbReference>
<keyword evidence="5 6" id="KW-0009">Actin-binding</keyword>
<dbReference type="PANTHER" id="PTHR46049:SF5">
    <property type="entry name" value="PLECKSTRIN HOMOLOGY DOMAIN-CONTAINING FAMILY H MEMBER 3"/>
    <property type="match status" value="1"/>
</dbReference>
<evidence type="ECO:0000256" key="5">
    <source>
        <dbReference type="ARBA" id="ARBA00023203"/>
    </source>
</evidence>
<dbReference type="EMBL" id="LGRX02024994">
    <property type="protein sequence ID" value="KAK3253114.1"/>
    <property type="molecule type" value="Genomic_DNA"/>
</dbReference>
<dbReference type="SMART" id="SM00242">
    <property type="entry name" value="MYSc"/>
    <property type="match status" value="1"/>
</dbReference>
<dbReference type="Gene3D" id="2.30.29.30">
    <property type="entry name" value="Pleckstrin-homology domain (PH domain)/Phosphotyrosine-binding domain (PTB)"/>
    <property type="match status" value="2"/>
</dbReference>
<dbReference type="GO" id="GO:0005524">
    <property type="term" value="F:ATP binding"/>
    <property type="evidence" value="ECO:0007669"/>
    <property type="project" value="UniProtKB-UniRule"/>
</dbReference>
<sequence length="1314" mass="145812">MSYVPGQKCYIEDPEEGWLPGTVESAGATISVKLTGGGSKSAKPEGVCAGSESADTGVPDMLNLDVLNIGAILHNLRTRGNADQYYTTVGTILCAVNPFKPLDVVSSEWLQKYIKADLSTITQLPPHIFATAKTAYEMMQKTGTSQSVVISGESGAGKTESTKLVLKYLTSVSGSTAADLSEQSSLEKMILDSNPILEAFGNAKTVRNNNSSRFGKFFEVKFDRKGKIVGGSITNYLLEKSRVVHVAQDERNYHIFYLLCAGTSAEDKAKYHLGAAGSYKYLNCSNILEIKGVDDKEEYKILMDAFKVLQFTDDEIDAIHRLLAAILNLGNVTYKPNGDGVEITNPDIIAKIAELMKCPLQELKEALTIKTMSTATGSRRGSVYKIPLKPGEAEDSRDALSKAVYGAMFNWLVDKVSNSMAATEPYIASIGVLDIFGFESMPVNSFEQLCINFANEKLHQQFVNYVFKLDMEEYAKEDLPIKIPYTDNAACVDMVERKHTGILATLQEQCQLGQRGSDKGFIEKMHSSLAKDPYYEKPRLSQTAFIVKHYAGPISYESDGFLEKNKDTLHTDLVELLPLCAHSSMQTIFNKGIAKPKASGARSVPTVANQFKEQLASLVAVLSATSPHYIRCLKPTEQKVPGVFHGSMMSRQLSYSGVLETIQVRKAGYAVRFPKDQFIDKFGMVVPGSKGKGVTTAQIMDAGKITKEDWVMGKTKVFLKNERVLLLLEKTREDSIGIYAIIIQKYWRRHAARKELKKLRELERKRKEEEERKRKEEEERKRKEAEEAAAASAAAAAEAQKAAPSAPAAAAPAAAAPAPAAGAPPAAAGAPPAASMPKVPQSGVTDRNRAGSVAVPKRTMNPLDKPLVSKAVISSRPQDVIPDEPVQVTGWLSKEGSKGVSSDHSFLRHNWKRRYFVLNKGEIKYYTDDSKRDCKGYLTLDSVCSVSEVPEAEVKKLPANVGQHFFYLKSMERELKVAAEREQEKHMWMKGVTTAVRQIQKKEGKLPGAELTGLLAEVWLPDNSSLQVDVKAETTAKHIFLAVIEHVGVSKGLQYFALIEEKYEDEYNTSQRVLSESETVFDKVSKSSCRLCFKKVVFVDRSGVATVTRDNPTIMNFEYSQAVSDALTYFQMPEDECIHLAALQLRCRLGQLDPEVHKPGFLLEEIHEYLPYHMVSSLRVEDCKADWEAAILKKAFEQNSLTSEQCKLNYVQACMKSPLYGSSFYTVKADSKHFILAVNSIGLHLIDYVERVVLHTFPYENIVKWGRSHSSFNVIQGDQQWTFETTHGEEINKFMGIYVRMLVDRKQREAAGHA</sequence>
<dbReference type="InterPro" id="IPR019749">
    <property type="entry name" value="Band_41_domain"/>
</dbReference>
<evidence type="ECO:0000256" key="3">
    <source>
        <dbReference type="ARBA" id="ARBA00023123"/>
    </source>
</evidence>
<dbReference type="SUPFAM" id="SSF50729">
    <property type="entry name" value="PH domain-like"/>
    <property type="match status" value="2"/>
</dbReference>
<dbReference type="InterPro" id="IPR051724">
    <property type="entry name" value="Actin_motor_Myosin"/>
</dbReference>
<dbReference type="GO" id="GO:0003774">
    <property type="term" value="F:cytoskeletal motor activity"/>
    <property type="evidence" value="ECO:0007669"/>
    <property type="project" value="UniProtKB-UniRule"/>
</dbReference>
<keyword evidence="12" id="KW-1185">Reference proteome</keyword>
<dbReference type="PROSITE" id="PS51456">
    <property type="entry name" value="MYOSIN_MOTOR"/>
    <property type="match status" value="1"/>
</dbReference>
<evidence type="ECO:0000259" key="9">
    <source>
        <dbReference type="PROSITE" id="PS50057"/>
    </source>
</evidence>
<gene>
    <name evidence="11" type="ORF">CYMTET_37620</name>
</gene>
<dbReference type="SMART" id="SM00295">
    <property type="entry name" value="B41"/>
    <property type="match status" value="1"/>
</dbReference>
<dbReference type="PRINTS" id="PR00193">
    <property type="entry name" value="MYOSINHEAVY"/>
</dbReference>
<keyword evidence="3 6" id="KW-0518">Myosin</keyword>
<protein>
    <submittedName>
        <fullName evidence="11">Uncharacterized protein</fullName>
    </submittedName>
</protein>
<dbReference type="Gene3D" id="1.20.80.10">
    <property type="match status" value="1"/>
</dbReference>
<feature type="domain" description="FERM" evidence="9">
    <location>
        <begin position="1014"/>
        <end position="1309"/>
    </location>
</feature>
<evidence type="ECO:0000313" key="11">
    <source>
        <dbReference type="EMBL" id="KAK3253114.1"/>
    </source>
</evidence>
<dbReference type="InterPro" id="IPR019748">
    <property type="entry name" value="FERM_central"/>
</dbReference>
<feature type="domain" description="Myosin motor" evidence="10">
    <location>
        <begin position="56"/>
        <end position="733"/>
    </location>
</feature>
<dbReference type="InterPro" id="IPR002404">
    <property type="entry name" value="IRS_PTB"/>
</dbReference>
<dbReference type="PROSITE" id="PS50003">
    <property type="entry name" value="PH_DOMAIN"/>
    <property type="match status" value="1"/>
</dbReference>
<dbReference type="InterPro" id="IPR014352">
    <property type="entry name" value="FERM/acyl-CoA-bd_prot_sf"/>
</dbReference>
<dbReference type="PANTHER" id="PTHR46049">
    <property type="entry name" value="AGAP003327-PA"/>
    <property type="match status" value="1"/>
</dbReference>
<evidence type="ECO:0000313" key="12">
    <source>
        <dbReference type="Proteomes" id="UP001190700"/>
    </source>
</evidence>
<organism evidence="11 12">
    <name type="scientific">Cymbomonas tetramitiformis</name>
    <dbReference type="NCBI Taxonomy" id="36881"/>
    <lineage>
        <taxon>Eukaryota</taxon>
        <taxon>Viridiplantae</taxon>
        <taxon>Chlorophyta</taxon>
        <taxon>Pyramimonadophyceae</taxon>
        <taxon>Pyramimonadales</taxon>
        <taxon>Pyramimonadaceae</taxon>
        <taxon>Cymbomonas</taxon>
    </lineage>
</organism>
<keyword evidence="4 6" id="KW-0505">Motor protein</keyword>